<dbReference type="GO" id="GO:0042791">
    <property type="term" value="P:5S class rRNA transcription by RNA polymerase III"/>
    <property type="evidence" value="ECO:0007669"/>
    <property type="project" value="TreeGrafter"/>
</dbReference>
<gene>
    <name evidence="10" type="ORF">ASCRUDRAFT_32229</name>
</gene>
<dbReference type="InterPro" id="IPR036390">
    <property type="entry name" value="WH_DNA-bd_sf"/>
</dbReference>
<dbReference type="Pfam" id="PF23704">
    <property type="entry name" value="WHD_GTF3C1_N"/>
    <property type="match status" value="1"/>
</dbReference>
<feature type="region of interest" description="Disordered" evidence="6">
    <location>
        <begin position="954"/>
        <end position="977"/>
    </location>
</feature>
<keyword evidence="3" id="KW-0238">DNA-binding</keyword>
<organism evidence="10 11">
    <name type="scientific">Ascoidea rubescens DSM 1968</name>
    <dbReference type="NCBI Taxonomy" id="1344418"/>
    <lineage>
        <taxon>Eukaryota</taxon>
        <taxon>Fungi</taxon>
        <taxon>Dikarya</taxon>
        <taxon>Ascomycota</taxon>
        <taxon>Saccharomycotina</taxon>
        <taxon>Saccharomycetes</taxon>
        <taxon>Ascoideaceae</taxon>
        <taxon>Ascoidea</taxon>
    </lineage>
</organism>
<evidence type="ECO:0000256" key="4">
    <source>
        <dbReference type="ARBA" id="ARBA00023163"/>
    </source>
</evidence>
<evidence type="ECO:0000313" key="10">
    <source>
        <dbReference type="EMBL" id="ODV62374.1"/>
    </source>
</evidence>
<dbReference type="Proteomes" id="UP000095038">
    <property type="component" value="Unassembled WGS sequence"/>
</dbReference>
<dbReference type="GeneID" id="30963977"/>
<dbReference type="GO" id="GO:0006384">
    <property type="term" value="P:transcription initiation at RNA polymerase III promoter"/>
    <property type="evidence" value="ECO:0007669"/>
    <property type="project" value="InterPro"/>
</dbReference>
<dbReference type="GO" id="GO:0005634">
    <property type="term" value="C:nucleus"/>
    <property type="evidence" value="ECO:0007669"/>
    <property type="project" value="UniProtKB-SubCell"/>
</dbReference>
<evidence type="ECO:0000259" key="9">
    <source>
        <dbReference type="Pfam" id="PF23704"/>
    </source>
</evidence>
<dbReference type="InterPro" id="IPR056428">
    <property type="entry name" value="WH_GTF3C1"/>
</dbReference>
<evidence type="ECO:0000259" key="7">
    <source>
        <dbReference type="Pfam" id="PF04182"/>
    </source>
</evidence>
<feature type="domain" description="Transcription factor tau subunit sfc3/Tfc3 C-terminal" evidence="8">
    <location>
        <begin position="814"/>
        <end position="1207"/>
    </location>
</feature>
<feature type="domain" description="B-block binding subunit of TFIIIC" evidence="7">
    <location>
        <begin position="127"/>
        <end position="192"/>
    </location>
</feature>
<reference evidence="11" key="1">
    <citation type="submission" date="2016-05" db="EMBL/GenBank/DDBJ databases">
        <title>Comparative genomics of biotechnologically important yeasts.</title>
        <authorList>
            <consortium name="DOE Joint Genome Institute"/>
            <person name="Riley R."/>
            <person name="Haridas S."/>
            <person name="Wolfe K.H."/>
            <person name="Lopes M.R."/>
            <person name="Hittinger C.T."/>
            <person name="Goker M."/>
            <person name="Salamov A."/>
            <person name="Wisecaver J."/>
            <person name="Long T.M."/>
            <person name="Aerts A.L."/>
            <person name="Barry K."/>
            <person name="Choi C."/>
            <person name="Clum A."/>
            <person name="Coughlan A.Y."/>
            <person name="Deshpande S."/>
            <person name="Douglass A.P."/>
            <person name="Hanson S.J."/>
            <person name="Klenk H.-P."/>
            <person name="Labutti K."/>
            <person name="Lapidus A."/>
            <person name="Lindquist E."/>
            <person name="Lipzen A."/>
            <person name="Meier-Kolthoff J.P."/>
            <person name="Ohm R.A."/>
            <person name="Otillar R.P."/>
            <person name="Pangilinan J."/>
            <person name="Peng Y."/>
            <person name="Rokas A."/>
            <person name="Rosa C.A."/>
            <person name="Scheuner C."/>
            <person name="Sibirny A.A."/>
            <person name="Slot J.C."/>
            <person name="Stielow J.B."/>
            <person name="Sun H."/>
            <person name="Kurtzman C.P."/>
            <person name="Blackwell M."/>
            <person name="Grigoriev I.V."/>
            <person name="Jeffries T.W."/>
        </authorList>
    </citation>
    <scope>NUCLEOTIDE SEQUENCE [LARGE SCALE GENOMIC DNA]</scope>
    <source>
        <strain evidence="11">DSM 1968</strain>
    </source>
</reference>
<dbReference type="SUPFAM" id="SSF46785">
    <property type="entry name" value="Winged helix' DNA-binding domain"/>
    <property type="match status" value="1"/>
</dbReference>
<evidence type="ECO:0000256" key="6">
    <source>
        <dbReference type="SAM" id="MobiDB-lite"/>
    </source>
</evidence>
<dbReference type="EMBL" id="KV454477">
    <property type="protein sequence ID" value="ODV62374.1"/>
    <property type="molecule type" value="Genomic_DNA"/>
</dbReference>
<dbReference type="PANTHER" id="PTHR15180">
    <property type="entry name" value="GENERAL TRANSCRIPTION FACTOR 3C POLYPEPTIDE 1"/>
    <property type="match status" value="1"/>
</dbReference>
<evidence type="ECO:0000259" key="8">
    <source>
        <dbReference type="Pfam" id="PF20222"/>
    </source>
</evidence>
<dbReference type="GO" id="GO:0003677">
    <property type="term" value="F:DNA binding"/>
    <property type="evidence" value="ECO:0007669"/>
    <property type="project" value="UniProtKB-KW"/>
</dbReference>
<evidence type="ECO:0000256" key="3">
    <source>
        <dbReference type="ARBA" id="ARBA00023125"/>
    </source>
</evidence>
<dbReference type="PANTHER" id="PTHR15180:SF1">
    <property type="entry name" value="GENERAL TRANSCRIPTION FACTOR 3C POLYPEPTIDE 1"/>
    <property type="match status" value="1"/>
</dbReference>
<dbReference type="InterPro" id="IPR007309">
    <property type="entry name" value="TFIIIC_Bblock-bd"/>
</dbReference>
<feature type="domain" description="General transcription factor 3C polypeptide 1 winged-helix" evidence="9">
    <location>
        <begin position="11"/>
        <end position="67"/>
    </location>
</feature>
<proteinExistence type="predicted"/>
<evidence type="ECO:0000313" key="11">
    <source>
        <dbReference type="Proteomes" id="UP000095038"/>
    </source>
</evidence>
<dbReference type="GO" id="GO:0000127">
    <property type="term" value="C:transcription factor TFIIIC complex"/>
    <property type="evidence" value="ECO:0007669"/>
    <property type="project" value="InterPro"/>
</dbReference>
<evidence type="ECO:0000256" key="5">
    <source>
        <dbReference type="ARBA" id="ARBA00023242"/>
    </source>
</evidence>
<keyword evidence="5" id="KW-0539">Nucleus</keyword>
<keyword evidence="11" id="KW-1185">Reference proteome</keyword>
<dbReference type="FunCoup" id="A0A1D2VLB7">
    <property type="interactions" value="21"/>
</dbReference>
<accession>A0A1D2VLB7</accession>
<dbReference type="Pfam" id="PF20222">
    <property type="entry name" value="DUF6581"/>
    <property type="match status" value="1"/>
</dbReference>
<evidence type="ECO:0000256" key="2">
    <source>
        <dbReference type="ARBA" id="ARBA00022553"/>
    </source>
</evidence>
<keyword evidence="2" id="KW-0597">Phosphoprotein</keyword>
<dbReference type="OrthoDB" id="68020at2759"/>
<dbReference type="InterPro" id="IPR046488">
    <property type="entry name" value="Sfc3/Tfc3_C"/>
</dbReference>
<keyword evidence="4" id="KW-0804">Transcription</keyword>
<dbReference type="AlphaFoldDB" id="A0A1D2VLB7"/>
<protein>
    <submittedName>
        <fullName evidence="10">Uncharacterized protein</fullName>
    </submittedName>
</protein>
<dbReference type="RefSeq" id="XP_020048681.1">
    <property type="nucleotide sequence ID" value="XM_020190341.1"/>
</dbReference>
<feature type="region of interest" description="Disordered" evidence="6">
    <location>
        <begin position="476"/>
        <end position="507"/>
    </location>
</feature>
<sequence length="1255" mass="144389">MSSQFASCSPDQLVDHILEEIVYSGYSGITIDHLWELSSNKLNRNLSPSFKQLIWKWLIQENNFEVFHTLTNKNIPKHDLSVINISNLNVLFSKFDKDTLLLKTNQNFQFKTLTNQDQNQTSIGLNAFIILCAIAKSRHHGLLVTDIPKVTGQDNRCLTSRINSLLDQDLIVKIPVLHAKRSTGLLVYKKFIGLYKYHQSIINNNITNPNQLANIHDHKPSTDSTNPFLNPESARKLILNSVKNAPNKLRNVKDLKSQLAQNNIKYDKKIFKSVINYLANHGYIKKVKAKFFTNAISNTTLNTTTDIENDNDNDNGNNNNDIDVTSEISIITKTIKFPLINTVFPVQNQLFQIIDLSKNIGISTQLVQKLLVGLNYARIFNKLLEIFSDSFPDYNSNTPFTINDFFKLTRGYDFNGRTKFFRYFTKINYSILNNNLNPLNYNQINKSALISQKSSYISSSIYDIHQLQSQNNTLLAKGKITPSDDSPKIKRKRGRPRKSDTNAKKSNNNEMLYNDVVSLYNTISNNNENLSYDISKNEVILISNDSSDNSQNSVSIVTNGISKETIINIDSSVSDNFPPPRRRVRAVRTSFLATKRRNTLLNLIKNNKGMIIVNKSVIDYLSESIKGKSAVDRRTLHRDIKYLEEEGKIAVENFKVITQSNESFDKKIIMFSELRNDVSRINQMKELAQIEYDEQKITKKYQLNTVDANVTLFTKEGEDQVRIKKEKVKKVLSKEEKERLFLERLEAKRLAKLKKIEEMEIKKNESRKTQTGNNEVSKKLSLEGKKKVKFSRRKTLSLRTVASDPNIINKRRTRTKFDFTKTEAITFFRAVTITRTLSPAGKILWGKIADYFGDITPELIKKKWPKIRGVIGEKGTKKALIVWERILFNAIKNREVSSKDIREMNLAKFIGIWKNVEGTELPGIEKFEFFKEIEDNLKKYVFIPENRHSSMVDEYFADRNSGKEKEKEDDNDNDNDYDLDIIDETEKRKILVKQTIKAIFATDAKNYTIEASKRILKRFSEKECTEAIKDMDQRKEIIFQIKPGLPNFVLTSKVLNPIDSLKFEESFFHESKLFNQLLCEVLNSSQGLILSPAVTNGTMACLLDLSVLLNKVKMVRVDKHVTPLLTDYISRAIDREKLDCDIIICKNKERAVMERDILPVVAVPIGKPCSRIWIDVQGNINRSVWVRVLVVVVSLLLFRPGIWFKVLFGKIELLVTKEELKEVLGWMVQRNCVKERKLNGGSCYWLKPGWFDILG</sequence>
<name>A0A1D2VLB7_9ASCO</name>
<dbReference type="InterPro" id="IPR044210">
    <property type="entry name" value="Tfc3-like"/>
</dbReference>
<evidence type="ECO:0000256" key="1">
    <source>
        <dbReference type="ARBA" id="ARBA00004123"/>
    </source>
</evidence>
<comment type="subcellular location">
    <subcellularLocation>
        <location evidence="1">Nucleus</location>
    </subcellularLocation>
</comment>
<dbReference type="STRING" id="1344418.A0A1D2VLB7"/>
<dbReference type="InParanoid" id="A0A1D2VLB7"/>
<dbReference type="Pfam" id="PF04182">
    <property type="entry name" value="B-block_TFIIIC"/>
    <property type="match status" value="1"/>
</dbReference>
<feature type="compositionally biased region" description="Basic and acidic residues" evidence="6">
    <location>
        <begin position="954"/>
        <end position="968"/>
    </location>
</feature>